<accession>A0A834DCG6</accession>
<reference evidence="2 3" key="1">
    <citation type="journal article" date="2020" name="Nature">
        <title>Six reference-quality genomes reveal evolution of bat adaptations.</title>
        <authorList>
            <person name="Jebb D."/>
            <person name="Huang Z."/>
            <person name="Pippel M."/>
            <person name="Hughes G.M."/>
            <person name="Lavrichenko K."/>
            <person name="Devanna P."/>
            <person name="Winkler S."/>
            <person name="Jermiin L.S."/>
            <person name="Skirmuntt E.C."/>
            <person name="Katzourakis A."/>
            <person name="Burkitt-Gray L."/>
            <person name="Ray D.A."/>
            <person name="Sullivan K.A.M."/>
            <person name="Roscito J.G."/>
            <person name="Kirilenko B.M."/>
            <person name="Davalos L.M."/>
            <person name="Corthals A.P."/>
            <person name="Power M.L."/>
            <person name="Jones G."/>
            <person name="Ransome R.D."/>
            <person name="Dechmann D.K.N."/>
            <person name="Locatelli A.G."/>
            <person name="Puechmaille S.J."/>
            <person name="Fedrigo O."/>
            <person name="Jarvis E.D."/>
            <person name="Hiller M."/>
            <person name="Vernes S.C."/>
            <person name="Myers E.W."/>
            <person name="Teeling E.C."/>
        </authorList>
    </citation>
    <scope>NUCLEOTIDE SEQUENCE [LARGE SCALE GENOMIC DNA]</scope>
    <source>
        <strain evidence="2">Bat1K_MPI-CBG_1</strain>
    </source>
</reference>
<dbReference type="Proteomes" id="UP000664940">
    <property type="component" value="Unassembled WGS sequence"/>
</dbReference>
<evidence type="ECO:0000256" key="1">
    <source>
        <dbReference type="SAM" id="MobiDB-lite"/>
    </source>
</evidence>
<name>A0A834DCG6_9CHIR</name>
<protein>
    <submittedName>
        <fullName evidence="2">Uncharacterized protein</fullName>
    </submittedName>
</protein>
<feature type="region of interest" description="Disordered" evidence="1">
    <location>
        <begin position="1"/>
        <end position="26"/>
    </location>
</feature>
<dbReference type="EMBL" id="JABVXQ010000015">
    <property type="protein sequence ID" value="KAF6074989.1"/>
    <property type="molecule type" value="Genomic_DNA"/>
</dbReference>
<gene>
    <name evidence="2" type="ORF">HJG60_009396</name>
</gene>
<evidence type="ECO:0000313" key="2">
    <source>
        <dbReference type="EMBL" id="KAF6074989.1"/>
    </source>
</evidence>
<evidence type="ECO:0000313" key="3">
    <source>
        <dbReference type="Proteomes" id="UP000664940"/>
    </source>
</evidence>
<organism evidence="2 3">
    <name type="scientific">Phyllostomus discolor</name>
    <name type="common">pale spear-nosed bat</name>
    <dbReference type="NCBI Taxonomy" id="89673"/>
    <lineage>
        <taxon>Eukaryota</taxon>
        <taxon>Metazoa</taxon>
        <taxon>Chordata</taxon>
        <taxon>Craniata</taxon>
        <taxon>Vertebrata</taxon>
        <taxon>Euteleostomi</taxon>
        <taxon>Mammalia</taxon>
        <taxon>Eutheria</taxon>
        <taxon>Laurasiatheria</taxon>
        <taxon>Chiroptera</taxon>
        <taxon>Yangochiroptera</taxon>
        <taxon>Phyllostomidae</taxon>
        <taxon>Phyllostominae</taxon>
        <taxon>Phyllostomus</taxon>
    </lineage>
</organism>
<sequence length="123" mass="13308">MQASLAHGRDCHGRSHSKPAGVVPLPRGRLGHLRGVLGFHDHLEPLGLAFHDPDAAGETRHLSSSVSAPTPPPLPFLCYWSPLNVAAFGRIKPANFLADGFGRVYAGQPHERVLLQIRKVDGR</sequence>
<comment type="caution">
    <text evidence="2">The sequence shown here is derived from an EMBL/GenBank/DDBJ whole genome shotgun (WGS) entry which is preliminary data.</text>
</comment>
<dbReference type="AlphaFoldDB" id="A0A834DCG6"/>
<proteinExistence type="predicted"/>